<comment type="caution">
    <text evidence="3">The sequence shown here is derived from an EMBL/GenBank/DDBJ whole genome shotgun (WGS) entry which is preliminary data.</text>
</comment>
<evidence type="ECO:0000313" key="3">
    <source>
        <dbReference type="EMBL" id="GAB1228043.1"/>
    </source>
</evidence>
<dbReference type="Gene3D" id="2.60.40.10">
    <property type="entry name" value="Immunoglobulins"/>
    <property type="match status" value="2"/>
</dbReference>
<feature type="repeat" description="Filamin" evidence="2">
    <location>
        <begin position="56"/>
        <end position="137"/>
    </location>
</feature>
<dbReference type="InterPro" id="IPR013783">
    <property type="entry name" value="Ig-like_fold"/>
</dbReference>
<feature type="repeat" description="Filamin" evidence="2">
    <location>
        <begin position="243"/>
        <end position="342"/>
    </location>
</feature>
<dbReference type="SMART" id="SM00557">
    <property type="entry name" value="IG_FLMN"/>
    <property type="match status" value="2"/>
</dbReference>
<evidence type="ECO:0008006" key="5">
    <source>
        <dbReference type="Google" id="ProtNLM"/>
    </source>
</evidence>
<dbReference type="Proteomes" id="UP001628156">
    <property type="component" value="Unassembled WGS sequence"/>
</dbReference>
<sequence length="383" mass="43572">MSQTKKEECTNFSLSKHKDVDKLSEQIKSFLLDHDLSLEVKLKPKRLPCDDYQITNVHNGFINKQNTFSIVSKEQDETVKLEVEITNFKKEKVEYEIIQNGLFEHKVFFTPKVIGEHLIIVSVDGYSLPPISLIIEDVIDISQCWIDGKIKEGGLLQAEKAIGQLHMIGESGSPFEGECTTTISCFTPNNKEIKGQVKKGEHGTYTLECEINKRGTYTFDIWINNKRIKALLFNTNFILPICPSKCLISGKGMEEIKTIKMTKIVEFTIQTKDKNGDCLLEGGNEFNIHITDPKKQVIPCECIDNNDGTYTCKYTPSCPGKYQIEIQYQTKPLAQSPYSIIIEDEYEEESAQCCLKVHLIIAFVICILAMIYKVSHPKMMCLE</sequence>
<dbReference type="EMBL" id="BAAFRS010000370">
    <property type="protein sequence ID" value="GAB1228043.1"/>
    <property type="molecule type" value="Genomic_DNA"/>
</dbReference>
<dbReference type="InterPro" id="IPR014756">
    <property type="entry name" value="Ig_E-set"/>
</dbReference>
<name>A0ABQ0DYW5_9EUKA</name>
<proteinExistence type="predicted"/>
<dbReference type="InterPro" id="IPR044801">
    <property type="entry name" value="Filamin"/>
</dbReference>
<dbReference type="PROSITE" id="PS50194">
    <property type="entry name" value="FILAMIN_REPEAT"/>
    <property type="match status" value="2"/>
</dbReference>
<evidence type="ECO:0000256" key="1">
    <source>
        <dbReference type="ARBA" id="ARBA00022737"/>
    </source>
</evidence>
<protein>
    <recommendedName>
        <fullName evidence="5">Actin binding protein</fullName>
    </recommendedName>
</protein>
<gene>
    <name evidence="3" type="ORF">ENUP19_0370G0009</name>
</gene>
<organism evidence="3 4">
    <name type="scientific">Entamoeba nuttalli</name>
    <dbReference type="NCBI Taxonomy" id="412467"/>
    <lineage>
        <taxon>Eukaryota</taxon>
        <taxon>Amoebozoa</taxon>
        <taxon>Evosea</taxon>
        <taxon>Archamoebae</taxon>
        <taxon>Mastigamoebida</taxon>
        <taxon>Entamoebidae</taxon>
        <taxon>Entamoeba</taxon>
    </lineage>
</organism>
<keyword evidence="1" id="KW-0677">Repeat</keyword>
<dbReference type="SUPFAM" id="SSF81296">
    <property type="entry name" value="E set domains"/>
    <property type="match status" value="2"/>
</dbReference>
<dbReference type="PANTHER" id="PTHR38537">
    <property type="entry name" value="JITTERBUG, ISOFORM N"/>
    <property type="match status" value="1"/>
</dbReference>
<evidence type="ECO:0000313" key="4">
    <source>
        <dbReference type="Proteomes" id="UP001628156"/>
    </source>
</evidence>
<accession>A0ABQ0DYW5</accession>
<dbReference type="InterPro" id="IPR001298">
    <property type="entry name" value="Filamin/ABP280_rpt"/>
</dbReference>
<evidence type="ECO:0000256" key="2">
    <source>
        <dbReference type="PROSITE-ProRule" id="PRU00087"/>
    </source>
</evidence>
<reference evidence="3 4" key="1">
    <citation type="journal article" date="2019" name="PLoS Negl. Trop. Dis.">
        <title>Whole genome sequencing of Entamoeba nuttalli reveals mammalian host-related molecular signatures and a novel octapeptide-repeat surface protein.</title>
        <authorList>
            <person name="Tanaka M."/>
            <person name="Makiuchi T."/>
            <person name="Komiyama T."/>
            <person name="Shiina T."/>
            <person name="Osaki K."/>
            <person name="Tachibana H."/>
        </authorList>
    </citation>
    <scope>NUCLEOTIDE SEQUENCE [LARGE SCALE GENOMIC DNA]</scope>
    <source>
        <strain evidence="3 4">P19-061405</strain>
    </source>
</reference>
<dbReference type="Pfam" id="PF00630">
    <property type="entry name" value="Filamin"/>
    <property type="match status" value="1"/>
</dbReference>
<keyword evidence="4" id="KW-1185">Reference proteome</keyword>
<dbReference type="InterPro" id="IPR017868">
    <property type="entry name" value="Filamin/ABP280_repeat-like"/>
</dbReference>
<dbReference type="PANTHER" id="PTHR38537:SF8">
    <property type="entry name" value="FILAMIN-A"/>
    <property type="match status" value="1"/>
</dbReference>